<accession>A0ABN2LZB8</accession>
<comment type="subcellular location">
    <subcellularLocation>
        <location evidence="1">Cell membrane</location>
        <topology evidence="1">Multi-pass membrane protein</topology>
    </subcellularLocation>
</comment>
<gene>
    <name evidence="7" type="ORF">GCM10009749_10530</name>
</gene>
<feature type="transmembrane region" description="Helical" evidence="6">
    <location>
        <begin position="187"/>
        <end position="207"/>
    </location>
</feature>
<dbReference type="PANTHER" id="PTHR30086">
    <property type="entry name" value="ARGININE EXPORTER PROTEIN ARGO"/>
    <property type="match status" value="1"/>
</dbReference>
<organism evidence="7 8">
    <name type="scientific">Agromyces neolithicus</name>
    <dbReference type="NCBI Taxonomy" id="269420"/>
    <lineage>
        <taxon>Bacteria</taxon>
        <taxon>Bacillati</taxon>
        <taxon>Actinomycetota</taxon>
        <taxon>Actinomycetes</taxon>
        <taxon>Micrococcales</taxon>
        <taxon>Microbacteriaceae</taxon>
        <taxon>Agromyces</taxon>
    </lineage>
</organism>
<feature type="transmembrane region" description="Helical" evidence="6">
    <location>
        <begin position="129"/>
        <end position="149"/>
    </location>
</feature>
<evidence type="ECO:0000313" key="8">
    <source>
        <dbReference type="Proteomes" id="UP001500002"/>
    </source>
</evidence>
<evidence type="ECO:0000256" key="1">
    <source>
        <dbReference type="ARBA" id="ARBA00004651"/>
    </source>
</evidence>
<comment type="caution">
    <text evidence="7">The sequence shown here is derived from an EMBL/GenBank/DDBJ whole genome shotgun (WGS) entry which is preliminary data.</text>
</comment>
<evidence type="ECO:0000256" key="4">
    <source>
        <dbReference type="ARBA" id="ARBA00022989"/>
    </source>
</evidence>
<dbReference type="EMBL" id="BAAANJ010000003">
    <property type="protein sequence ID" value="GAA1804242.1"/>
    <property type="molecule type" value="Genomic_DNA"/>
</dbReference>
<dbReference type="PIRSF" id="PIRSF006324">
    <property type="entry name" value="LeuE"/>
    <property type="match status" value="1"/>
</dbReference>
<evidence type="ECO:0000256" key="6">
    <source>
        <dbReference type="SAM" id="Phobius"/>
    </source>
</evidence>
<keyword evidence="3 6" id="KW-0812">Transmembrane</keyword>
<keyword evidence="2" id="KW-1003">Cell membrane</keyword>
<name>A0ABN2LZB8_9MICO</name>
<sequence>MVPVENLWAFVIASVVLIVIPGPSVLFVIGRSLALGRLGGLLSVVGNAIGMVPLVAAVALGVGALVAQSVVVFTIIKFVGAAYLVFLGVQAIRHRADAADAVNGQAPPRSHWRQLGEGFVVGVTNPKTIAFFVAVLPQFVSFGAGSIPLQLFELGVVFIVLALICDSVWALAASAARDWFGRSPRRASHLAATGGVMMIGLGGVLAFSGSKH</sequence>
<feature type="transmembrane region" description="Helical" evidence="6">
    <location>
        <begin position="70"/>
        <end position="89"/>
    </location>
</feature>
<feature type="transmembrane region" description="Helical" evidence="6">
    <location>
        <begin position="41"/>
        <end position="64"/>
    </location>
</feature>
<dbReference type="InterPro" id="IPR001123">
    <property type="entry name" value="LeuE-type"/>
</dbReference>
<evidence type="ECO:0000256" key="5">
    <source>
        <dbReference type="ARBA" id="ARBA00023136"/>
    </source>
</evidence>
<keyword evidence="4 6" id="KW-1133">Transmembrane helix</keyword>
<feature type="transmembrane region" description="Helical" evidence="6">
    <location>
        <begin position="6"/>
        <end position="29"/>
    </location>
</feature>
<protein>
    <submittedName>
        <fullName evidence="7">LysE family translocator</fullName>
    </submittedName>
</protein>
<dbReference type="RefSeq" id="WP_344294170.1">
    <property type="nucleotide sequence ID" value="NZ_BAAANJ010000003.1"/>
</dbReference>
<evidence type="ECO:0000256" key="2">
    <source>
        <dbReference type="ARBA" id="ARBA00022475"/>
    </source>
</evidence>
<keyword evidence="5 6" id="KW-0472">Membrane</keyword>
<dbReference type="PANTHER" id="PTHR30086:SF20">
    <property type="entry name" value="ARGININE EXPORTER PROTEIN ARGO-RELATED"/>
    <property type="match status" value="1"/>
</dbReference>
<keyword evidence="8" id="KW-1185">Reference proteome</keyword>
<evidence type="ECO:0000313" key="7">
    <source>
        <dbReference type="EMBL" id="GAA1804242.1"/>
    </source>
</evidence>
<evidence type="ECO:0000256" key="3">
    <source>
        <dbReference type="ARBA" id="ARBA00022692"/>
    </source>
</evidence>
<proteinExistence type="predicted"/>
<dbReference type="Pfam" id="PF01810">
    <property type="entry name" value="LysE"/>
    <property type="match status" value="1"/>
</dbReference>
<feature type="transmembrane region" description="Helical" evidence="6">
    <location>
        <begin position="155"/>
        <end position="175"/>
    </location>
</feature>
<dbReference type="Proteomes" id="UP001500002">
    <property type="component" value="Unassembled WGS sequence"/>
</dbReference>
<reference evidence="7 8" key="1">
    <citation type="journal article" date="2019" name="Int. J. Syst. Evol. Microbiol.">
        <title>The Global Catalogue of Microorganisms (GCM) 10K type strain sequencing project: providing services to taxonomists for standard genome sequencing and annotation.</title>
        <authorList>
            <consortium name="The Broad Institute Genomics Platform"/>
            <consortium name="The Broad Institute Genome Sequencing Center for Infectious Disease"/>
            <person name="Wu L."/>
            <person name="Ma J."/>
        </authorList>
    </citation>
    <scope>NUCLEOTIDE SEQUENCE [LARGE SCALE GENOMIC DNA]</scope>
    <source>
        <strain evidence="7 8">JCM 14322</strain>
    </source>
</reference>